<reference evidence="2 3" key="1">
    <citation type="submission" date="2019-01" db="EMBL/GenBank/DDBJ databases">
        <title>Lactibacter flavus gen. nov., sp. nov., a novel bacterium of the family Propionibacteriaceae isolated from raw milk and dairy products.</title>
        <authorList>
            <person name="Huptas C."/>
            <person name="Wenning M."/>
            <person name="Breitenwieser F."/>
            <person name="Doll E."/>
            <person name="Von Neubeck M."/>
            <person name="Busse H.-J."/>
            <person name="Scherer S."/>
        </authorList>
    </citation>
    <scope>NUCLEOTIDE SEQUENCE [LARGE SCALE GENOMIC DNA]</scope>
    <source>
        <strain evidence="2 3">DSM 22130</strain>
    </source>
</reference>
<keyword evidence="1" id="KW-0472">Membrane</keyword>
<evidence type="ECO:0000256" key="1">
    <source>
        <dbReference type="SAM" id="Phobius"/>
    </source>
</evidence>
<protein>
    <submittedName>
        <fullName evidence="2">Uncharacterized protein</fullName>
    </submittedName>
</protein>
<keyword evidence="1" id="KW-1133">Transmembrane helix</keyword>
<evidence type="ECO:0000313" key="3">
    <source>
        <dbReference type="Proteomes" id="UP000291933"/>
    </source>
</evidence>
<dbReference type="Proteomes" id="UP000291933">
    <property type="component" value="Unassembled WGS sequence"/>
</dbReference>
<dbReference type="AlphaFoldDB" id="A0A4Q9KMC2"/>
<dbReference type="EMBL" id="SDMR01000003">
    <property type="protein sequence ID" value="TBT95668.1"/>
    <property type="molecule type" value="Genomic_DNA"/>
</dbReference>
<keyword evidence="3" id="KW-1185">Reference proteome</keyword>
<organism evidence="2 3">
    <name type="scientific">Propioniciclava tarda</name>
    <dbReference type="NCBI Taxonomy" id="433330"/>
    <lineage>
        <taxon>Bacteria</taxon>
        <taxon>Bacillati</taxon>
        <taxon>Actinomycetota</taxon>
        <taxon>Actinomycetes</taxon>
        <taxon>Propionibacteriales</taxon>
        <taxon>Propionibacteriaceae</taxon>
        <taxon>Propioniciclava</taxon>
    </lineage>
</organism>
<feature type="transmembrane region" description="Helical" evidence="1">
    <location>
        <begin position="57"/>
        <end position="79"/>
    </location>
</feature>
<dbReference type="RefSeq" id="WP_131171320.1">
    <property type="nucleotide sequence ID" value="NZ_FXTL01000003.1"/>
</dbReference>
<comment type="caution">
    <text evidence="2">The sequence shown here is derived from an EMBL/GenBank/DDBJ whole genome shotgun (WGS) entry which is preliminary data.</text>
</comment>
<name>A0A4Q9KMC2_PROTD</name>
<gene>
    <name evidence="2" type="ORF">ET996_04280</name>
</gene>
<proteinExistence type="predicted"/>
<sequence length="98" mass="10404">MDQFLAAVDGAWRVLLTCLLLGAGLPSLYTIGLRNLAFADGALNDQVSGGRRGLHRAIAYALFAIVVLAILLGLSYIIAHGFGWSIGFNGIVPTFTKK</sequence>
<evidence type="ECO:0000313" key="2">
    <source>
        <dbReference type="EMBL" id="TBT95668.1"/>
    </source>
</evidence>
<accession>A0A4Q9KMC2</accession>
<feature type="transmembrane region" description="Helical" evidence="1">
    <location>
        <begin position="12"/>
        <end position="36"/>
    </location>
</feature>
<keyword evidence="1" id="KW-0812">Transmembrane</keyword>